<feature type="compositionally biased region" description="Basic residues" evidence="6">
    <location>
        <begin position="213"/>
        <end position="228"/>
    </location>
</feature>
<reference evidence="8 9" key="1">
    <citation type="submission" date="2020-09" db="EMBL/GenBank/DDBJ databases">
        <title>Isolation and identification of active actinomycetes.</title>
        <authorList>
            <person name="Li X."/>
        </authorList>
    </citation>
    <scope>NUCLEOTIDE SEQUENCE [LARGE SCALE GENOMIC DNA]</scope>
    <source>
        <strain evidence="8 9">NEAU-LLC</strain>
    </source>
</reference>
<organism evidence="8 9">
    <name type="scientific">Microbacterium helvum</name>
    <dbReference type="NCBI Taxonomy" id="2773713"/>
    <lineage>
        <taxon>Bacteria</taxon>
        <taxon>Bacillati</taxon>
        <taxon>Actinomycetota</taxon>
        <taxon>Actinomycetes</taxon>
        <taxon>Micrococcales</taxon>
        <taxon>Microbacteriaceae</taxon>
        <taxon>Microbacterium</taxon>
    </lineage>
</organism>
<name>A0ABR8NMZ7_9MICO</name>
<dbReference type="Gene3D" id="1.20.1250.20">
    <property type="entry name" value="MFS general substrate transporter like domains"/>
    <property type="match status" value="1"/>
</dbReference>
<keyword evidence="2" id="KW-1003">Cell membrane</keyword>
<evidence type="ECO:0000256" key="3">
    <source>
        <dbReference type="ARBA" id="ARBA00022692"/>
    </source>
</evidence>
<dbReference type="SUPFAM" id="SSF103473">
    <property type="entry name" value="MFS general substrate transporter"/>
    <property type="match status" value="1"/>
</dbReference>
<evidence type="ECO:0000256" key="5">
    <source>
        <dbReference type="ARBA" id="ARBA00023136"/>
    </source>
</evidence>
<keyword evidence="9" id="KW-1185">Reference proteome</keyword>
<dbReference type="EMBL" id="JACXZS010000001">
    <property type="protein sequence ID" value="MBD3940421.1"/>
    <property type="molecule type" value="Genomic_DNA"/>
</dbReference>
<dbReference type="Proteomes" id="UP000598426">
    <property type="component" value="Unassembled WGS sequence"/>
</dbReference>
<sequence>MPAFALFWSAATLRAFGGSIAGVAFQVLIVSVIDATPLQISVLSALGVVPYLFLGLIIGALMDRWRRQRTLVLTSIGRAVALAIIPVLLLTGTLGFWSLAAMVLALGVLTLFADSAAQPLLPRIVPRGTLVMANARLGQSQTVAETAGPALGGTLLNLVGAPLLFAFDAVINAVAALLQWRIAVDEPRAEPRPPGRRRAADGRAHDGLRLCGHARHRRRGVRRRRGGRGRIAAAQRAARRPAGRLTLRAAASG</sequence>
<evidence type="ECO:0000256" key="2">
    <source>
        <dbReference type="ARBA" id="ARBA00022475"/>
    </source>
</evidence>
<gene>
    <name evidence="8" type="ORF">IF188_01740</name>
</gene>
<comment type="subcellular location">
    <subcellularLocation>
        <location evidence="1">Cell membrane</location>
        <topology evidence="1">Multi-pass membrane protein</topology>
    </subcellularLocation>
</comment>
<dbReference type="InterPro" id="IPR036259">
    <property type="entry name" value="MFS_trans_sf"/>
</dbReference>
<evidence type="ECO:0000256" key="1">
    <source>
        <dbReference type="ARBA" id="ARBA00004651"/>
    </source>
</evidence>
<evidence type="ECO:0000313" key="8">
    <source>
        <dbReference type="EMBL" id="MBD3940421.1"/>
    </source>
</evidence>
<accession>A0ABR8NMZ7</accession>
<keyword evidence="4 7" id="KW-1133">Transmembrane helix</keyword>
<keyword evidence="3 7" id="KW-0812">Transmembrane</keyword>
<proteinExistence type="predicted"/>
<comment type="caution">
    <text evidence="8">The sequence shown here is derived from an EMBL/GenBank/DDBJ whole genome shotgun (WGS) entry which is preliminary data.</text>
</comment>
<protein>
    <submittedName>
        <fullName evidence="8">MFS transporter</fullName>
    </submittedName>
</protein>
<evidence type="ECO:0000256" key="6">
    <source>
        <dbReference type="SAM" id="MobiDB-lite"/>
    </source>
</evidence>
<evidence type="ECO:0000256" key="4">
    <source>
        <dbReference type="ARBA" id="ARBA00022989"/>
    </source>
</evidence>
<dbReference type="PANTHER" id="PTHR23513:SF6">
    <property type="entry name" value="MAJOR FACILITATOR SUPERFAMILY ASSOCIATED DOMAIN-CONTAINING PROTEIN"/>
    <property type="match status" value="1"/>
</dbReference>
<dbReference type="PANTHER" id="PTHR23513">
    <property type="entry name" value="INTEGRAL MEMBRANE EFFLUX PROTEIN-RELATED"/>
    <property type="match status" value="1"/>
</dbReference>
<feature type="transmembrane region" description="Helical" evidence="7">
    <location>
        <begin position="37"/>
        <end position="58"/>
    </location>
</feature>
<keyword evidence="5 7" id="KW-0472">Membrane</keyword>
<dbReference type="Pfam" id="PF07690">
    <property type="entry name" value="MFS_1"/>
    <property type="match status" value="1"/>
</dbReference>
<feature type="region of interest" description="Disordered" evidence="6">
    <location>
        <begin position="213"/>
        <end position="237"/>
    </location>
</feature>
<dbReference type="InterPro" id="IPR011701">
    <property type="entry name" value="MFS"/>
</dbReference>
<evidence type="ECO:0000313" key="9">
    <source>
        <dbReference type="Proteomes" id="UP000598426"/>
    </source>
</evidence>
<evidence type="ECO:0000256" key="7">
    <source>
        <dbReference type="SAM" id="Phobius"/>
    </source>
</evidence>